<evidence type="ECO:0008006" key="4">
    <source>
        <dbReference type="Google" id="ProtNLM"/>
    </source>
</evidence>
<keyword evidence="1" id="KW-1133">Transmembrane helix</keyword>
<comment type="caution">
    <text evidence="2">The sequence shown here is derived from an EMBL/GenBank/DDBJ whole genome shotgun (WGS) entry which is preliminary data.</text>
</comment>
<name>A0ABX2XGU7_9FLAO</name>
<keyword evidence="1" id="KW-0812">Transmembrane</keyword>
<evidence type="ECO:0000313" key="2">
    <source>
        <dbReference type="EMBL" id="OCB73191.1"/>
    </source>
</evidence>
<dbReference type="Proteomes" id="UP000093343">
    <property type="component" value="Unassembled WGS sequence"/>
</dbReference>
<reference evidence="3" key="1">
    <citation type="submission" date="2016-03" db="EMBL/GenBank/DDBJ databases">
        <title>Draft genome sequence of Paenibacillus glacialis DSM 22343.</title>
        <authorList>
            <person name="Shin S.-K."/>
            <person name="Yi H."/>
        </authorList>
    </citation>
    <scope>NUCLEOTIDE SEQUENCE [LARGE SCALE GENOMIC DNA]</scope>
    <source>
        <strain evidence="3">CCUG 60099</strain>
    </source>
</reference>
<protein>
    <recommendedName>
        <fullName evidence="4">DUF4129 domain-containing protein</fullName>
    </recommendedName>
</protein>
<keyword evidence="1" id="KW-0472">Membrane</keyword>
<evidence type="ECO:0000313" key="3">
    <source>
        <dbReference type="Proteomes" id="UP000093343"/>
    </source>
</evidence>
<evidence type="ECO:0000256" key="1">
    <source>
        <dbReference type="SAM" id="Phobius"/>
    </source>
</evidence>
<sequence length="145" mass="16977">MFSNVSWSSYLTTVALFVLVWYGYLIFNYYRKNIQDLFKNKIKSSNRKEDFSSGPFSEFKESFSTLEDAEELYNKILTVFTESDAGGLSKAAFKNYIRFILLEYPFVKQSALREKINSLAVLESAKYPEFLLTNVEMDSLWEEEN</sequence>
<proteinExistence type="predicted"/>
<keyword evidence="3" id="KW-1185">Reference proteome</keyword>
<dbReference type="EMBL" id="LVEN01000027">
    <property type="protein sequence ID" value="OCB73191.1"/>
    <property type="molecule type" value="Genomic_DNA"/>
</dbReference>
<feature type="transmembrane region" description="Helical" evidence="1">
    <location>
        <begin position="6"/>
        <end position="30"/>
    </location>
</feature>
<dbReference type="RefSeq" id="WP_065449523.1">
    <property type="nucleotide sequence ID" value="NZ_LVEN01000027.1"/>
</dbReference>
<gene>
    <name evidence="2" type="ORF">FLP_10745</name>
</gene>
<accession>A0ABX2XGU7</accession>
<organism evidence="2 3">
    <name type="scientific">Flavobacterium piscis</name>
    <dbReference type="NCBI Taxonomy" id="1114874"/>
    <lineage>
        <taxon>Bacteria</taxon>
        <taxon>Pseudomonadati</taxon>
        <taxon>Bacteroidota</taxon>
        <taxon>Flavobacteriia</taxon>
        <taxon>Flavobacteriales</taxon>
        <taxon>Flavobacteriaceae</taxon>
        <taxon>Flavobacterium</taxon>
    </lineage>
</organism>